<proteinExistence type="predicted"/>
<organism evidence="1 2">
    <name type="scientific">Dendrobium nobile</name>
    <name type="common">Orchid</name>
    <dbReference type="NCBI Taxonomy" id="94219"/>
    <lineage>
        <taxon>Eukaryota</taxon>
        <taxon>Viridiplantae</taxon>
        <taxon>Streptophyta</taxon>
        <taxon>Embryophyta</taxon>
        <taxon>Tracheophyta</taxon>
        <taxon>Spermatophyta</taxon>
        <taxon>Magnoliopsida</taxon>
        <taxon>Liliopsida</taxon>
        <taxon>Asparagales</taxon>
        <taxon>Orchidaceae</taxon>
        <taxon>Epidendroideae</taxon>
        <taxon>Malaxideae</taxon>
        <taxon>Dendrobiinae</taxon>
        <taxon>Dendrobium</taxon>
    </lineage>
</organism>
<comment type="caution">
    <text evidence="1">The sequence shown here is derived from an EMBL/GenBank/DDBJ whole genome shotgun (WGS) entry which is preliminary data.</text>
</comment>
<dbReference type="Proteomes" id="UP000829196">
    <property type="component" value="Unassembled WGS sequence"/>
</dbReference>
<protein>
    <submittedName>
        <fullName evidence="1">Uncharacterized protein</fullName>
    </submittedName>
</protein>
<reference evidence="1" key="1">
    <citation type="journal article" date="2022" name="Front. Genet.">
        <title>Chromosome-Scale Assembly of the Dendrobium nobile Genome Provides Insights Into the Molecular Mechanism of the Biosynthesis of the Medicinal Active Ingredient of Dendrobium.</title>
        <authorList>
            <person name="Xu Q."/>
            <person name="Niu S.-C."/>
            <person name="Li K.-L."/>
            <person name="Zheng P.-J."/>
            <person name="Zhang X.-J."/>
            <person name="Jia Y."/>
            <person name="Liu Y."/>
            <person name="Niu Y.-X."/>
            <person name="Yu L.-H."/>
            <person name="Chen D.-F."/>
            <person name="Zhang G.-Q."/>
        </authorList>
    </citation>
    <scope>NUCLEOTIDE SEQUENCE</scope>
    <source>
        <tissue evidence="1">Leaf</tissue>
    </source>
</reference>
<name>A0A8T3A2H2_DENNO</name>
<dbReference type="EMBL" id="JAGYWB010000019">
    <property type="protein sequence ID" value="KAI0488804.1"/>
    <property type="molecule type" value="Genomic_DNA"/>
</dbReference>
<dbReference type="AlphaFoldDB" id="A0A8T3A2H2"/>
<keyword evidence="2" id="KW-1185">Reference proteome</keyword>
<evidence type="ECO:0000313" key="2">
    <source>
        <dbReference type="Proteomes" id="UP000829196"/>
    </source>
</evidence>
<accession>A0A8T3A2H2</accession>
<sequence>MNELYSKLAFVELRYLKPKVLGYIMEDQFTHANICVISHSYPVVSLADEEDPGDVEGLNNYKY</sequence>
<gene>
    <name evidence="1" type="ORF">KFK09_028643</name>
</gene>
<evidence type="ECO:0000313" key="1">
    <source>
        <dbReference type="EMBL" id="KAI0488804.1"/>
    </source>
</evidence>